<dbReference type="GO" id="GO:0036218">
    <property type="term" value="F:dTTP diphosphatase activity"/>
    <property type="evidence" value="ECO:0007669"/>
    <property type="project" value="RHEA"/>
</dbReference>
<feature type="active site" description="Proton acceptor" evidence="4">
    <location>
        <position position="77"/>
    </location>
</feature>
<dbReference type="InterPro" id="IPR029001">
    <property type="entry name" value="ITPase-like_fam"/>
</dbReference>
<dbReference type="OrthoDB" id="9807767at2"/>
<comment type="similarity">
    <text evidence="4">Belongs to the Maf family. YhdE subfamily.</text>
</comment>
<evidence type="ECO:0000256" key="3">
    <source>
        <dbReference type="ARBA" id="ARBA00023080"/>
    </source>
</evidence>
<dbReference type="CDD" id="cd00555">
    <property type="entry name" value="Maf"/>
    <property type="match status" value="1"/>
</dbReference>
<dbReference type="NCBIfam" id="TIGR00172">
    <property type="entry name" value="maf"/>
    <property type="match status" value="1"/>
</dbReference>
<dbReference type="Gene3D" id="3.90.950.10">
    <property type="match status" value="1"/>
</dbReference>
<evidence type="ECO:0000256" key="1">
    <source>
        <dbReference type="ARBA" id="ARBA00001968"/>
    </source>
</evidence>
<keyword evidence="3 4" id="KW-0546">Nucleotide metabolism</keyword>
<dbReference type="HAMAP" id="MF_00528">
    <property type="entry name" value="Maf"/>
    <property type="match status" value="1"/>
</dbReference>
<dbReference type="GO" id="GO:0009117">
    <property type="term" value="P:nucleotide metabolic process"/>
    <property type="evidence" value="ECO:0007669"/>
    <property type="project" value="UniProtKB-KW"/>
</dbReference>
<dbReference type="GO" id="GO:0036221">
    <property type="term" value="F:UTP diphosphatase activity"/>
    <property type="evidence" value="ECO:0007669"/>
    <property type="project" value="RHEA"/>
</dbReference>
<dbReference type="Pfam" id="PF02545">
    <property type="entry name" value="Maf"/>
    <property type="match status" value="1"/>
</dbReference>
<evidence type="ECO:0000256" key="4">
    <source>
        <dbReference type="HAMAP-Rule" id="MF_00528"/>
    </source>
</evidence>
<keyword evidence="4" id="KW-0963">Cytoplasm</keyword>
<dbReference type="PIRSF" id="PIRSF006305">
    <property type="entry name" value="Maf"/>
    <property type="match status" value="1"/>
</dbReference>
<evidence type="ECO:0000313" key="5">
    <source>
        <dbReference type="EMBL" id="PWE17420.1"/>
    </source>
</evidence>
<feature type="site" description="Important for substrate specificity" evidence="4">
    <location>
        <position position="78"/>
    </location>
</feature>
<comment type="cofactor">
    <cofactor evidence="1 4">
        <name>a divalent metal cation</name>
        <dbReference type="ChEBI" id="CHEBI:60240"/>
    </cofactor>
</comment>
<organism evidence="5 6">
    <name type="scientific">Marinicauda salina</name>
    <dbReference type="NCBI Taxonomy" id="2135793"/>
    <lineage>
        <taxon>Bacteria</taxon>
        <taxon>Pseudomonadati</taxon>
        <taxon>Pseudomonadota</taxon>
        <taxon>Alphaproteobacteria</taxon>
        <taxon>Maricaulales</taxon>
        <taxon>Maricaulaceae</taxon>
        <taxon>Marinicauda</taxon>
    </lineage>
</organism>
<sequence length="198" mass="21358">MASRTERSGGAALVLASASPRRRELLAQIGFEPDRVAPTHIDETERPGETPRALALRLAEEKLAAADHPGDYVLASDTVVSVGRRILPKTETREEAEACLRRLSGRNHRVHTGVAVRAPDGREASRVGEARIAFKRLSDEEIAAYLDSGEWEGKAGGYGVQGRAGAFVENLIGSYTAVVGLPVYETRQLLIGLGYRPS</sequence>
<accession>A0A2U2BTW0</accession>
<reference evidence="6" key="1">
    <citation type="submission" date="2018-05" db="EMBL/GenBank/DDBJ databases">
        <authorList>
            <person name="Liu B.-T."/>
        </authorList>
    </citation>
    <scope>NUCLEOTIDE SEQUENCE [LARGE SCALE GENOMIC DNA]</scope>
    <source>
        <strain evidence="6">WD6-1</strain>
    </source>
</reference>
<feature type="site" description="Important for substrate specificity" evidence="4">
    <location>
        <position position="161"/>
    </location>
</feature>
<dbReference type="GO" id="GO:0005737">
    <property type="term" value="C:cytoplasm"/>
    <property type="evidence" value="ECO:0007669"/>
    <property type="project" value="UniProtKB-SubCell"/>
</dbReference>
<dbReference type="Proteomes" id="UP000245168">
    <property type="component" value="Unassembled WGS sequence"/>
</dbReference>
<evidence type="ECO:0000256" key="2">
    <source>
        <dbReference type="ARBA" id="ARBA00022801"/>
    </source>
</evidence>
<dbReference type="InterPro" id="IPR003697">
    <property type="entry name" value="Maf-like"/>
</dbReference>
<name>A0A2U2BTW0_9PROT</name>
<gene>
    <name evidence="5" type="primary">maf</name>
    <name evidence="5" type="ORF">DDZ18_06990</name>
</gene>
<protein>
    <recommendedName>
        <fullName evidence="4">dTTP/UTP pyrophosphatase</fullName>
        <shortName evidence="4">dTTPase/UTPase</shortName>
        <ecNumber evidence="4">3.6.1.9</ecNumber>
    </recommendedName>
    <alternativeName>
        <fullName evidence="4">Nucleoside triphosphate pyrophosphatase</fullName>
    </alternativeName>
    <alternativeName>
        <fullName evidence="4">Nucleotide pyrophosphatase</fullName>
        <shortName evidence="4">Nucleotide PPase</shortName>
    </alternativeName>
</protein>
<proteinExistence type="inferred from homology"/>
<dbReference type="SUPFAM" id="SSF52972">
    <property type="entry name" value="ITPase-like"/>
    <property type="match status" value="1"/>
</dbReference>
<dbReference type="AlphaFoldDB" id="A0A2U2BTW0"/>
<keyword evidence="6" id="KW-1185">Reference proteome</keyword>
<feature type="site" description="Important for substrate specificity" evidence="4">
    <location>
        <position position="21"/>
    </location>
</feature>
<comment type="caution">
    <text evidence="5">The sequence shown here is derived from an EMBL/GenBank/DDBJ whole genome shotgun (WGS) entry which is preliminary data.</text>
</comment>
<comment type="catalytic activity">
    <reaction evidence="4">
        <text>UTP + H2O = UMP + diphosphate + H(+)</text>
        <dbReference type="Rhea" id="RHEA:29395"/>
        <dbReference type="ChEBI" id="CHEBI:15377"/>
        <dbReference type="ChEBI" id="CHEBI:15378"/>
        <dbReference type="ChEBI" id="CHEBI:33019"/>
        <dbReference type="ChEBI" id="CHEBI:46398"/>
        <dbReference type="ChEBI" id="CHEBI:57865"/>
        <dbReference type="EC" id="3.6.1.9"/>
    </reaction>
</comment>
<dbReference type="EC" id="3.6.1.9" evidence="4"/>
<dbReference type="PANTHER" id="PTHR43213">
    <property type="entry name" value="BIFUNCTIONAL DTTP/UTP PYROPHOSPHATASE/METHYLTRANSFERASE PROTEIN-RELATED"/>
    <property type="match status" value="1"/>
</dbReference>
<comment type="catalytic activity">
    <reaction evidence="4">
        <text>dTTP + H2O = dTMP + diphosphate + H(+)</text>
        <dbReference type="Rhea" id="RHEA:28534"/>
        <dbReference type="ChEBI" id="CHEBI:15377"/>
        <dbReference type="ChEBI" id="CHEBI:15378"/>
        <dbReference type="ChEBI" id="CHEBI:33019"/>
        <dbReference type="ChEBI" id="CHEBI:37568"/>
        <dbReference type="ChEBI" id="CHEBI:63528"/>
        <dbReference type="EC" id="3.6.1.9"/>
    </reaction>
</comment>
<dbReference type="PANTHER" id="PTHR43213:SF5">
    <property type="entry name" value="BIFUNCTIONAL DTTP_UTP PYROPHOSPHATASE_METHYLTRANSFERASE PROTEIN-RELATED"/>
    <property type="match status" value="1"/>
</dbReference>
<comment type="subcellular location">
    <subcellularLocation>
        <location evidence="4">Cytoplasm</location>
    </subcellularLocation>
</comment>
<keyword evidence="2 4" id="KW-0378">Hydrolase</keyword>
<dbReference type="EMBL" id="QEXV01000003">
    <property type="protein sequence ID" value="PWE17420.1"/>
    <property type="molecule type" value="Genomic_DNA"/>
</dbReference>
<evidence type="ECO:0000313" key="6">
    <source>
        <dbReference type="Proteomes" id="UP000245168"/>
    </source>
</evidence>
<dbReference type="RefSeq" id="WP_109252651.1">
    <property type="nucleotide sequence ID" value="NZ_QEXV01000003.1"/>
</dbReference>
<comment type="caution">
    <text evidence="4">Lacks conserved residue(s) required for the propagation of feature annotation.</text>
</comment>
<comment type="function">
    <text evidence="4">Nucleoside triphosphate pyrophosphatase that hydrolyzes dTTP and UTP. May have a dual role in cell division arrest and in preventing the incorporation of modified nucleotides into cellular nucleic acids.</text>
</comment>